<evidence type="ECO:0000256" key="3">
    <source>
        <dbReference type="ARBA" id="ARBA00023002"/>
    </source>
</evidence>
<comment type="similarity">
    <text evidence="1">Belongs to the NmrA-type oxidoreductase family. Isoflavone reductase subfamily.</text>
</comment>
<organism evidence="5 6">
    <name type="scientific">Zopfia rhizophila CBS 207.26</name>
    <dbReference type="NCBI Taxonomy" id="1314779"/>
    <lineage>
        <taxon>Eukaryota</taxon>
        <taxon>Fungi</taxon>
        <taxon>Dikarya</taxon>
        <taxon>Ascomycota</taxon>
        <taxon>Pezizomycotina</taxon>
        <taxon>Dothideomycetes</taxon>
        <taxon>Dothideomycetes incertae sedis</taxon>
        <taxon>Zopfiaceae</taxon>
        <taxon>Zopfia</taxon>
    </lineage>
</organism>
<dbReference type="Pfam" id="PF13460">
    <property type="entry name" value="NAD_binding_10"/>
    <property type="match status" value="1"/>
</dbReference>
<keyword evidence="3" id="KW-0560">Oxidoreductase</keyword>
<reference evidence="5" key="1">
    <citation type="journal article" date="2020" name="Stud. Mycol.">
        <title>101 Dothideomycetes genomes: a test case for predicting lifestyles and emergence of pathogens.</title>
        <authorList>
            <person name="Haridas S."/>
            <person name="Albert R."/>
            <person name="Binder M."/>
            <person name="Bloem J."/>
            <person name="Labutti K."/>
            <person name="Salamov A."/>
            <person name="Andreopoulos B."/>
            <person name="Baker S."/>
            <person name="Barry K."/>
            <person name="Bills G."/>
            <person name="Bluhm B."/>
            <person name="Cannon C."/>
            <person name="Castanera R."/>
            <person name="Culley D."/>
            <person name="Daum C."/>
            <person name="Ezra D."/>
            <person name="Gonzalez J."/>
            <person name="Henrissat B."/>
            <person name="Kuo A."/>
            <person name="Liang C."/>
            <person name="Lipzen A."/>
            <person name="Lutzoni F."/>
            <person name="Magnuson J."/>
            <person name="Mondo S."/>
            <person name="Nolan M."/>
            <person name="Ohm R."/>
            <person name="Pangilinan J."/>
            <person name="Park H.-J."/>
            <person name="Ramirez L."/>
            <person name="Alfaro M."/>
            <person name="Sun H."/>
            <person name="Tritt A."/>
            <person name="Yoshinaga Y."/>
            <person name="Zwiers L.-H."/>
            <person name="Turgeon B."/>
            <person name="Goodwin S."/>
            <person name="Spatafora J."/>
            <person name="Crous P."/>
            <person name="Grigoriev I."/>
        </authorList>
    </citation>
    <scope>NUCLEOTIDE SEQUENCE</scope>
    <source>
        <strain evidence="5">CBS 207.26</strain>
    </source>
</reference>
<dbReference type="EMBL" id="ML994631">
    <property type="protein sequence ID" value="KAF2186054.1"/>
    <property type="molecule type" value="Genomic_DNA"/>
</dbReference>
<gene>
    <name evidence="5" type="ORF">K469DRAFT_574694</name>
</gene>
<dbReference type="Gene3D" id="3.90.25.10">
    <property type="entry name" value="UDP-galactose 4-epimerase, domain 1"/>
    <property type="match status" value="1"/>
</dbReference>
<evidence type="ECO:0000313" key="6">
    <source>
        <dbReference type="Proteomes" id="UP000800200"/>
    </source>
</evidence>
<keyword evidence="6" id="KW-1185">Reference proteome</keyword>
<dbReference type="AlphaFoldDB" id="A0A6A6E2N6"/>
<dbReference type="InterPro" id="IPR051609">
    <property type="entry name" value="NmrA/Isoflavone_reductase-like"/>
</dbReference>
<evidence type="ECO:0000256" key="1">
    <source>
        <dbReference type="ARBA" id="ARBA00005725"/>
    </source>
</evidence>
<evidence type="ECO:0000313" key="5">
    <source>
        <dbReference type="EMBL" id="KAF2186054.1"/>
    </source>
</evidence>
<dbReference type="SUPFAM" id="SSF51735">
    <property type="entry name" value="NAD(P)-binding Rossmann-fold domains"/>
    <property type="match status" value="1"/>
</dbReference>
<dbReference type="InterPro" id="IPR016040">
    <property type="entry name" value="NAD(P)-bd_dom"/>
</dbReference>
<dbReference type="Proteomes" id="UP000800200">
    <property type="component" value="Unassembled WGS sequence"/>
</dbReference>
<dbReference type="InterPro" id="IPR036291">
    <property type="entry name" value="NAD(P)-bd_dom_sf"/>
</dbReference>
<name>A0A6A6E2N6_9PEZI</name>
<evidence type="ECO:0000259" key="4">
    <source>
        <dbReference type="Pfam" id="PF13460"/>
    </source>
</evidence>
<proteinExistence type="inferred from homology"/>
<protein>
    <submittedName>
        <fullName evidence="5">NAD(P)-binding protein</fullName>
    </submittedName>
</protein>
<dbReference type="PANTHER" id="PTHR47706:SF4">
    <property type="entry name" value="NMRA-LIKE DOMAIN-CONTAINING PROTEIN"/>
    <property type="match status" value="1"/>
</dbReference>
<dbReference type="PANTHER" id="PTHR47706">
    <property type="entry name" value="NMRA-LIKE FAMILY PROTEIN"/>
    <property type="match status" value="1"/>
</dbReference>
<sequence length="311" mass="35035">MVTVVVAGGTRGIGRAIVEAIKSHGKHTVKIFSRSANPALAAETGCEIITVDYNDIDGLTSALEENKVDTVISTLFLTTTGTPQNNLVLASEASKFTRRFVPSIWGIPYTQGHLTNFEIGRAKLESLDYLEKSNLEYTLFYVGYFLDYWGHPHVHTFQYPSFIAVDIEHNVAAIPGRGNTPITFTHTSNIAEFVVASLELPKWERESHIIGDSVTWNEFLKIAEEVKGTDFEVTYDSIELLQSGKVTELPSHPSLYSQLPKEIIQQIFSVFGIWFEEGLFNLQPKKTLNEVFPHIEVWTVRDVLERAWKKE</sequence>
<dbReference type="GO" id="GO:0016491">
    <property type="term" value="F:oxidoreductase activity"/>
    <property type="evidence" value="ECO:0007669"/>
    <property type="project" value="UniProtKB-KW"/>
</dbReference>
<keyword evidence="2" id="KW-0521">NADP</keyword>
<dbReference type="Gene3D" id="3.40.50.720">
    <property type="entry name" value="NAD(P)-binding Rossmann-like Domain"/>
    <property type="match status" value="1"/>
</dbReference>
<evidence type="ECO:0000256" key="2">
    <source>
        <dbReference type="ARBA" id="ARBA00022857"/>
    </source>
</evidence>
<feature type="domain" description="NAD(P)-binding" evidence="4">
    <location>
        <begin position="8"/>
        <end position="147"/>
    </location>
</feature>
<dbReference type="OrthoDB" id="10000533at2759"/>
<accession>A0A6A6E2N6</accession>